<name>A0A318R1Z0_PROMR</name>
<keyword evidence="1" id="KW-0812">Transmembrane</keyword>
<keyword evidence="1" id="KW-1133">Transmembrane helix</keyword>
<evidence type="ECO:0000313" key="2">
    <source>
        <dbReference type="EMBL" id="PYE01626.1"/>
    </source>
</evidence>
<keyword evidence="1" id="KW-0472">Membrane</keyword>
<dbReference type="RefSeq" id="WP_158466802.1">
    <property type="nucleotide sequence ID" value="NZ_QJUE01000004.1"/>
</dbReference>
<protein>
    <submittedName>
        <fullName evidence="2">Uncharacterized protein</fullName>
    </submittedName>
</protein>
<gene>
    <name evidence="2" type="ORF">DNJ73_05955</name>
</gene>
<proteinExistence type="predicted"/>
<dbReference type="AlphaFoldDB" id="A0A318R1Z0"/>
<evidence type="ECO:0000313" key="3">
    <source>
        <dbReference type="Proteomes" id="UP000247807"/>
    </source>
</evidence>
<dbReference type="Proteomes" id="UP000247807">
    <property type="component" value="Unassembled WGS sequence"/>
</dbReference>
<comment type="caution">
    <text evidence="2">The sequence shown here is derived from an EMBL/GenBank/DDBJ whole genome shotgun (WGS) entry which is preliminary data.</text>
</comment>
<organism evidence="2 3">
    <name type="scientific">Prochlorococcus marinus XMU1408</name>
    <dbReference type="NCBI Taxonomy" id="2213228"/>
    <lineage>
        <taxon>Bacteria</taxon>
        <taxon>Bacillati</taxon>
        <taxon>Cyanobacteriota</taxon>
        <taxon>Cyanophyceae</taxon>
        <taxon>Synechococcales</taxon>
        <taxon>Prochlorococcaceae</taxon>
        <taxon>Prochlorococcus</taxon>
    </lineage>
</organism>
<feature type="transmembrane region" description="Helical" evidence="1">
    <location>
        <begin position="24"/>
        <end position="44"/>
    </location>
</feature>
<reference evidence="2 3" key="1">
    <citation type="journal article" date="2018" name="Appl. Environ. Microbiol.">
        <title>Genome rearrangement shapes Prochlorococcus ecological adaptation.</title>
        <authorList>
            <person name="Yan W."/>
            <person name="Wei S."/>
            <person name="Wang Q."/>
            <person name="Xiao X."/>
            <person name="Zeng Q."/>
            <person name="Jiao N."/>
            <person name="Zhang R."/>
        </authorList>
    </citation>
    <scope>NUCLEOTIDE SEQUENCE [LARGE SCALE GENOMIC DNA]</scope>
    <source>
        <strain evidence="2 3">XMU1408</strain>
    </source>
</reference>
<evidence type="ECO:0000256" key="1">
    <source>
        <dbReference type="SAM" id="Phobius"/>
    </source>
</evidence>
<dbReference type="EMBL" id="QJUE01000004">
    <property type="protein sequence ID" value="PYE01626.1"/>
    <property type="molecule type" value="Genomic_DNA"/>
</dbReference>
<dbReference type="OrthoDB" id="541817at2"/>
<sequence length="81" mass="9392">MVFPFLTAIFFPDYGYQGIPWDLYLLHFFFFAIVIPFHVIIFAARNAQTVKPNGVKDWLKGETKATKDELDTMFPNNFPTA</sequence>
<accession>A0A318R1Z0</accession>